<feature type="region of interest" description="Disordered" evidence="2">
    <location>
        <begin position="36"/>
        <end position="115"/>
    </location>
</feature>
<accession>A0A9Q8P7P2</accession>
<dbReference type="GeneID" id="71984200"/>
<dbReference type="AlphaFoldDB" id="A0A9Q8P7P2"/>
<proteinExistence type="predicted"/>
<feature type="compositionally biased region" description="Pro residues" evidence="2">
    <location>
        <begin position="256"/>
        <end position="267"/>
    </location>
</feature>
<feature type="region of interest" description="Disordered" evidence="2">
    <location>
        <begin position="363"/>
        <end position="405"/>
    </location>
</feature>
<evidence type="ECO:0000313" key="4">
    <source>
        <dbReference type="Proteomes" id="UP000756132"/>
    </source>
</evidence>
<dbReference type="RefSeq" id="XP_047760731.1">
    <property type="nucleotide sequence ID" value="XM_047903470.1"/>
</dbReference>
<organism evidence="3 4">
    <name type="scientific">Passalora fulva</name>
    <name type="common">Tomato leaf mold</name>
    <name type="synonym">Cladosporium fulvum</name>
    <dbReference type="NCBI Taxonomy" id="5499"/>
    <lineage>
        <taxon>Eukaryota</taxon>
        <taxon>Fungi</taxon>
        <taxon>Dikarya</taxon>
        <taxon>Ascomycota</taxon>
        <taxon>Pezizomycotina</taxon>
        <taxon>Dothideomycetes</taxon>
        <taxon>Dothideomycetidae</taxon>
        <taxon>Mycosphaerellales</taxon>
        <taxon>Mycosphaerellaceae</taxon>
        <taxon>Fulvia</taxon>
    </lineage>
</organism>
<dbReference type="Proteomes" id="UP000756132">
    <property type="component" value="Chromosome 4"/>
</dbReference>
<evidence type="ECO:0000256" key="1">
    <source>
        <dbReference type="SAM" id="Coils"/>
    </source>
</evidence>
<feature type="region of interest" description="Disordered" evidence="2">
    <location>
        <begin position="253"/>
        <end position="297"/>
    </location>
</feature>
<reference evidence="3" key="1">
    <citation type="submission" date="2021-12" db="EMBL/GenBank/DDBJ databases">
        <authorList>
            <person name="Zaccaron A."/>
            <person name="Stergiopoulos I."/>
        </authorList>
    </citation>
    <scope>NUCLEOTIDE SEQUENCE</scope>
    <source>
        <strain evidence="3">Race5_Kim</strain>
    </source>
</reference>
<keyword evidence="1" id="KW-0175">Coiled coil</keyword>
<reference evidence="3" key="2">
    <citation type="journal article" date="2022" name="Microb. Genom.">
        <title>A chromosome-scale genome assembly of the tomato pathogen Cladosporium fulvum reveals a compartmentalized genome architecture and the presence of a dispensable chromosome.</title>
        <authorList>
            <person name="Zaccaron A.Z."/>
            <person name="Chen L.H."/>
            <person name="Samaras A."/>
            <person name="Stergiopoulos I."/>
        </authorList>
    </citation>
    <scope>NUCLEOTIDE SEQUENCE</scope>
    <source>
        <strain evidence="3">Race5_Kim</strain>
    </source>
</reference>
<evidence type="ECO:0000256" key="2">
    <source>
        <dbReference type="SAM" id="MobiDB-lite"/>
    </source>
</evidence>
<gene>
    <name evidence="3" type="ORF">CLAFUR5_04322</name>
</gene>
<protein>
    <submittedName>
        <fullName evidence="3">Uncharacterized protein</fullName>
    </submittedName>
</protein>
<dbReference type="OrthoDB" id="194443at2759"/>
<dbReference type="KEGG" id="ffu:CLAFUR5_04322"/>
<evidence type="ECO:0000313" key="3">
    <source>
        <dbReference type="EMBL" id="UJO16365.1"/>
    </source>
</evidence>
<feature type="compositionally biased region" description="Basic and acidic residues" evidence="2">
    <location>
        <begin position="42"/>
        <end position="51"/>
    </location>
</feature>
<feature type="compositionally biased region" description="Low complexity" evidence="2">
    <location>
        <begin position="60"/>
        <end position="77"/>
    </location>
</feature>
<name>A0A9Q8P7P2_PASFU</name>
<feature type="compositionally biased region" description="Low complexity" evidence="2">
    <location>
        <begin position="381"/>
        <end position="396"/>
    </location>
</feature>
<dbReference type="EMBL" id="CP090166">
    <property type="protein sequence ID" value="UJO16365.1"/>
    <property type="molecule type" value="Genomic_DNA"/>
</dbReference>
<feature type="coiled-coil region" evidence="1">
    <location>
        <begin position="327"/>
        <end position="355"/>
    </location>
</feature>
<keyword evidence="4" id="KW-1185">Reference proteome</keyword>
<sequence length="436" mass="47725">MMRTRKLLLLQRAKSPQQQCFTTSFFNMPVCLPSPSHMHTQQHSDSRDISDIRGMSLNVPPASRPALSPSASQSSLRVGSDNDLRSISRNISRRNSESDSPLTTPSPRQPPATENDPAALALFQHWQTGRKLSGPHDFHSSQHYLRLYVMATKSQCEPLQNEVMDLWRGHYKHENLTAPAYRMEYIYKYTKGPNPMRRFLVASAAYRALSEQQTGSDARLSDSMRALMLAQPDIATDFAEALIALHKSDLADPRKGPPFPCLAPPPAEAWQSDGADDAAGPPTPPEAPEAPEPPKAPTVERVGAVPVIADAPAVEKKDVTVEEKDVVVEKKDAVVEKKDEKKEAAEEVVAKKKDAVVEKATTVPDKPAAADKSTADLAKPAADSAKTTATEAKSTAGSVKTKLTWKQKMKAAKAVGKGRNAYHKVAVRFRMLGRKK</sequence>
<feature type="compositionally biased region" description="Pro residues" evidence="2">
    <location>
        <begin position="281"/>
        <end position="296"/>
    </location>
</feature>